<keyword evidence="2" id="KW-1185">Reference proteome</keyword>
<evidence type="ECO:0000313" key="1">
    <source>
        <dbReference type="EMBL" id="MFB5761025.1"/>
    </source>
</evidence>
<organism evidence="1 2">
    <name type="scientific">Paenibacillus medicaginis</name>
    <dbReference type="NCBI Taxonomy" id="1470560"/>
    <lineage>
        <taxon>Bacteria</taxon>
        <taxon>Bacillati</taxon>
        <taxon>Bacillota</taxon>
        <taxon>Bacilli</taxon>
        <taxon>Bacillales</taxon>
        <taxon>Paenibacillaceae</taxon>
        <taxon>Paenibacillus</taxon>
    </lineage>
</organism>
<sequence length="90" mass="10891">MQGKPIDEEYVKKMDEAFKQKPEMPHRFYRVYHMKDGREITMESSPHLTYEDAVAKLWYFHPSNYQGADDMKDVAYVTIEKRFMPRGYFD</sequence>
<accession>A0ABV5C0H7</accession>
<dbReference type="RefSeq" id="WP_375520174.1">
    <property type="nucleotide sequence ID" value="NZ_JBHIRY010000009.1"/>
</dbReference>
<reference evidence="1 2" key="1">
    <citation type="submission" date="2024-09" db="EMBL/GenBank/DDBJ databases">
        <title>Paenibacillus zeirhizospherea sp. nov., isolated from surface of the maize (Zea mays) roots in a horticulture field, Hungary.</title>
        <authorList>
            <person name="Marton D."/>
            <person name="Farkas M."/>
            <person name="Bedics A."/>
            <person name="Toth E."/>
            <person name="Tancsics A."/>
            <person name="Boka K."/>
            <person name="Marati G."/>
            <person name="Kriszt B."/>
            <person name="Cserhati M."/>
        </authorList>
    </citation>
    <scope>NUCLEOTIDE SEQUENCE [LARGE SCALE GENOMIC DNA]</scope>
    <source>
        <strain evidence="1 2">JCM 18446</strain>
    </source>
</reference>
<dbReference type="Proteomes" id="UP001580430">
    <property type="component" value="Unassembled WGS sequence"/>
</dbReference>
<protein>
    <submittedName>
        <fullName evidence="1">Uncharacterized protein</fullName>
    </submittedName>
</protein>
<evidence type="ECO:0000313" key="2">
    <source>
        <dbReference type="Proteomes" id="UP001580430"/>
    </source>
</evidence>
<name>A0ABV5C0H7_9BACL</name>
<proteinExistence type="predicted"/>
<gene>
    <name evidence="1" type="ORF">ACE5LO_11545</name>
</gene>
<comment type="caution">
    <text evidence="1">The sequence shown here is derived from an EMBL/GenBank/DDBJ whole genome shotgun (WGS) entry which is preliminary data.</text>
</comment>
<dbReference type="EMBL" id="JBHIRY010000009">
    <property type="protein sequence ID" value="MFB5761025.1"/>
    <property type="molecule type" value="Genomic_DNA"/>
</dbReference>